<name>A0A8W8MN14_MAGGI</name>
<organism evidence="1 2">
    <name type="scientific">Magallana gigas</name>
    <name type="common">Pacific oyster</name>
    <name type="synonym">Crassostrea gigas</name>
    <dbReference type="NCBI Taxonomy" id="29159"/>
    <lineage>
        <taxon>Eukaryota</taxon>
        <taxon>Metazoa</taxon>
        <taxon>Spiralia</taxon>
        <taxon>Lophotrochozoa</taxon>
        <taxon>Mollusca</taxon>
        <taxon>Bivalvia</taxon>
        <taxon>Autobranchia</taxon>
        <taxon>Pteriomorphia</taxon>
        <taxon>Ostreida</taxon>
        <taxon>Ostreoidea</taxon>
        <taxon>Ostreidae</taxon>
        <taxon>Magallana</taxon>
    </lineage>
</organism>
<accession>A0A8W8MN14</accession>
<evidence type="ECO:0000313" key="1">
    <source>
        <dbReference type="EnsemblMetazoa" id="G34225.1:cds"/>
    </source>
</evidence>
<keyword evidence="2" id="KW-1185">Reference proteome</keyword>
<reference evidence="1" key="1">
    <citation type="submission" date="2022-08" db="UniProtKB">
        <authorList>
            <consortium name="EnsemblMetazoa"/>
        </authorList>
    </citation>
    <scope>IDENTIFICATION</scope>
    <source>
        <strain evidence="1">05x7-T-G4-1.051#20</strain>
    </source>
</reference>
<evidence type="ECO:0000313" key="2">
    <source>
        <dbReference type="Proteomes" id="UP000005408"/>
    </source>
</evidence>
<dbReference type="Proteomes" id="UP000005408">
    <property type="component" value="Unassembled WGS sequence"/>
</dbReference>
<dbReference type="Gene3D" id="2.40.50.140">
    <property type="entry name" value="Nucleic acid-binding proteins"/>
    <property type="match status" value="1"/>
</dbReference>
<sequence length="345" mass="39295">MQAETKSFKVRRKSNELQSYHNKTQNKEMVYFNLVTLEGSEFYHLRVYQKHKFNTIKEGMSFKFSNIIKKDNNVFWATSASIIAYTSAVEVDSEVEKNAPPLPEQRPAGGLEVDLQTALKSPEKSTVRGKIVMVSPVRYRQEGALAVRSLLIKDQKDTAKVCLFGPNAETNYASGDCVKVSAVYPKTHYQKLQLTTRLASTCEMIADSPDIEIKDEDKEKVYDDLDFAEETQATKQIVLTDFTECDIYNCCDMPPCRRKKIKDGKCPICAKESNESSKSYKIQLLYEVDGKRDNKITLFQGTIEKVLRQTIEFQTKDELIVQVVEKLPIRFTAAISNNNFVNVSI</sequence>
<proteinExistence type="predicted"/>
<dbReference type="InterPro" id="IPR012340">
    <property type="entry name" value="NA-bd_OB-fold"/>
</dbReference>
<dbReference type="EnsemblMetazoa" id="G34225.1">
    <property type="protein sequence ID" value="G34225.1:cds"/>
    <property type="gene ID" value="G34225"/>
</dbReference>
<dbReference type="SUPFAM" id="SSF50249">
    <property type="entry name" value="Nucleic acid-binding proteins"/>
    <property type="match status" value="1"/>
</dbReference>
<protein>
    <submittedName>
        <fullName evidence="1">Uncharacterized protein</fullName>
    </submittedName>
</protein>
<dbReference type="AlphaFoldDB" id="A0A8W8MN14"/>